<feature type="domain" description="Mop" evidence="13">
    <location>
        <begin position="535"/>
        <end position="601"/>
    </location>
</feature>
<dbReference type="PANTHER" id="PTHR42781:SF4">
    <property type="entry name" value="SPERMIDINE_PUTRESCINE IMPORT ATP-BINDING PROTEIN POTA"/>
    <property type="match status" value="1"/>
</dbReference>
<evidence type="ECO:0000256" key="3">
    <source>
        <dbReference type="ARBA" id="ARBA00022505"/>
    </source>
</evidence>
<dbReference type="GO" id="GO:0015689">
    <property type="term" value="P:molybdate ion transport"/>
    <property type="evidence" value="ECO:0007669"/>
    <property type="project" value="InterPro"/>
</dbReference>
<feature type="compositionally biased region" description="Low complexity" evidence="10">
    <location>
        <begin position="261"/>
        <end position="273"/>
    </location>
</feature>
<organism evidence="14 15">
    <name type="scientific">Nocardioides zeae</name>
    <dbReference type="NCBI Taxonomy" id="1457234"/>
    <lineage>
        <taxon>Bacteria</taxon>
        <taxon>Bacillati</taxon>
        <taxon>Actinomycetota</taxon>
        <taxon>Actinomycetes</taxon>
        <taxon>Propionibacteriales</taxon>
        <taxon>Nocardioidaceae</taxon>
        <taxon>Nocardioides</taxon>
    </lineage>
</organism>
<feature type="transmembrane region" description="Helical" evidence="11">
    <location>
        <begin position="141"/>
        <end position="160"/>
    </location>
</feature>
<accession>A0AAJ1X1S6</accession>
<dbReference type="Proteomes" id="UP001239215">
    <property type="component" value="Unassembled WGS sequence"/>
</dbReference>
<keyword evidence="4 11" id="KW-0812">Transmembrane</keyword>
<keyword evidence="7 11" id="KW-1133">Transmembrane helix</keyword>
<proteinExistence type="predicted"/>
<feature type="transmembrane region" description="Helical" evidence="11">
    <location>
        <begin position="100"/>
        <end position="121"/>
    </location>
</feature>
<dbReference type="InterPro" id="IPR005116">
    <property type="entry name" value="Transp-assoc_OB_typ1"/>
</dbReference>
<keyword evidence="6" id="KW-0067">ATP-binding</keyword>
<dbReference type="Pfam" id="PF00005">
    <property type="entry name" value="ABC_tran"/>
    <property type="match status" value="1"/>
</dbReference>
<evidence type="ECO:0000256" key="9">
    <source>
        <dbReference type="PROSITE-ProRule" id="PRU01213"/>
    </source>
</evidence>
<evidence type="ECO:0000256" key="5">
    <source>
        <dbReference type="ARBA" id="ARBA00022741"/>
    </source>
</evidence>
<dbReference type="EMBL" id="JAUTAN010000001">
    <property type="protein sequence ID" value="MDQ1104494.1"/>
    <property type="molecule type" value="Genomic_DNA"/>
</dbReference>
<name>A0AAJ1X1S6_9ACTN</name>
<evidence type="ECO:0000259" key="12">
    <source>
        <dbReference type="PROSITE" id="PS50893"/>
    </source>
</evidence>
<dbReference type="SUPFAM" id="SSF52540">
    <property type="entry name" value="P-loop containing nucleoside triphosphate hydrolases"/>
    <property type="match status" value="1"/>
</dbReference>
<dbReference type="InterPro" id="IPR004606">
    <property type="entry name" value="Mop_domain"/>
</dbReference>
<evidence type="ECO:0000313" key="14">
    <source>
        <dbReference type="EMBL" id="MDQ1104494.1"/>
    </source>
</evidence>
<dbReference type="CDD" id="cd06261">
    <property type="entry name" value="TM_PBP2"/>
    <property type="match status" value="1"/>
</dbReference>
<dbReference type="InterPro" id="IPR027417">
    <property type="entry name" value="P-loop_NTPase"/>
</dbReference>
<evidence type="ECO:0000256" key="10">
    <source>
        <dbReference type="SAM" id="MobiDB-lite"/>
    </source>
</evidence>
<dbReference type="PROSITE" id="PS00211">
    <property type="entry name" value="ABC_TRANSPORTER_1"/>
    <property type="match status" value="1"/>
</dbReference>
<evidence type="ECO:0000256" key="1">
    <source>
        <dbReference type="ARBA" id="ARBA00004141"/>
    </source>
</evidence>
<dbReference type="SMART" id="SM00382">
    <property type="entry name" value="AAA"/>
    <property type="match status" value="1"/>
</dbReference>
<dbReference type="Pfam" id="PF00528">
    <property type="entry name" value="BPD_transp_1"/>
    <property type="match status" value="1"/>
</dbReference>
<dbReference type="GO" id="GO:0055085">
    <property type="term" value="P:transmembrane transport"/>
    <property type="evidence" value="ECO:0007669"/>
    <property type="project" value="InterPro"/>
</dbReference>
<keyword evidence="3 9" id="KW-0500">Molybdenum</keyword>
<dbReference type="GO" id="GO:0005524">
    <property type="term" value="F:ATP binding"/>
    <property type="evidence" value="ECO:0007669"/>
    <property type="project" value="UniProtKB-KW"/>
</dbReference>
<evidence type="ECO:0000259" key="13">
    <source>
        <dbReference type="PROSITE" id="PS51866"/>
    </source>
</evidence>
<dbReference type="InterPro" id="IPR017871">
    <property type="entry name" value="ABC_transporter-like_CS"/>
</dbReference>
<comment type="caution">
    <text evidence="14">The sequence shown here is derived from an EMBL/GenBank/DDBJ whole genome shotgun (WGS) entry which is preliminary data.</text>
</comment>
<dbReference type="Pfam" id="PF03459">
    <property type="entry name" value="TOBE"/>
    <property type="match status" value="1"/>
</dbReference>
<evidence type="ECO:0000256" key="2">
    <source>
        <dbReference type="ARBA" id="ARBA00022448"/>
    </source>
</evidence>
<dbReference type="InterPro" id="IPR003439">
    <property type="entry name" value="ABC_transporter-like_ATP-bd"/>
</dbReference>
<feature type="compositionally biased region" description="Basic residues" evidence="10">
    <location>
        <begin position="238"/>
        <end position="248"/>
    </location>
</feature>
<keyword evidence="5" id="KW-0547">Nucleotide-binding</keyword>
<dbReference type="GO" id="GO:0016020">
    <property type="term" value="C:membrane"/>
    <property type="evidence" value="ECO:0007669"/>
    <property type="project" value="UniProtKB-SubCell"/>
</dbReference>
<sequence>MPDPQTLPMTARSPLGRAPALLWVPALVAVVFLVVPLVALVLATPWGSFLDDLRTPEVRAALWLSLRTSLATVVACALVGTPLAWVLARVEFRGRGLVRALVTVPLVLPPVVAGVALLAALGRSGLLGAPLRDATGLTLPYTTAAVVLAHTFVALPFFVISVEGALRSAGEAYDEAAAVLGATRWHTFPPRHPAAGAARRRRGRGARVGPLARRVRGDGDVRRQLPGHHADDAVAHLRRLPRRPRRGPHARDDPAARLGRRAAAPAQPLAHPGSGRVTALLEARLRVPGRLDAALTADAGDVVAVVGPNGAGKTTLVRCLAGLLPDAGDLTVDGRSWSAPHVLPRDRRVGHVVQGRDLFPHLSARENVAFGLRARGVDRRTARARATAELERLGVGALADRRPHQLSGGQAQRVAIARALVTEPRLLLLDEPFTGLDVGVAATLRVELARHLASYDGVAVLVTHDAVDALTLGTRMVVLEDGRVAQTGTPAEVAAQPRTDHVARLVGLNLVTAADGASLLAFRPSAVTLSPTEPSGSARLRWAGQVSQLTPYGDGVRVGVRTPAGQDLIADVTAAAVAELLLRPGAPVWASTKETAVVRYPVEV</sequence>
<dbReference type="InterPro" id="IPR008995">
    <property type="entry name" value="Mo/tungstate-bd_C_term_dom"/>
</dbReference>
<evidence type="ECO:0000313" key="15">
    <source>
        <dbReference type="Proteomes" id="UP001239215"/>
    </source>
</evidence>
<evidence type="ECO:0000256" key="6">
    <source>
        <dbReference type="ARBA" id="ARBA00022840"/>
    </source>
</evidence>
<evidence type="ECO:0000256" key="4">
    <source>
        <dbReference type="ARBA" id="ARBA00022692"/>
    </source>
</evidence>
<dbReference type="GO" id="GO:0016887">
    <property type="term" value="F:ATP hydrolysis activity"/>
    <property type="evidence" value="ECO:0007669"/>
    <property type="project" value="InterPro"/>
</dbReference>
<dbReference type="PROSITE" id="PS50893">
    <property type="entry name" value="ABC_TRANSPORTER_2"/>
    <property type="match status" value="1"/>
</dbReference>
<dbReference type="InterPro" id="IPR035906">
    <property type="entry name" value="MetI-like_sf"/>
</dbReference>
<evidence type="ECO:0000256" key="7">
    <source>
        <dbReference type="ARBA" id="ARBA00022989"/>
    </source>
</evidence>
<dbReference type="SUPFAM" id="SSF161098">
    <property type="entry name" value="MetI-like"/>
    <property type="match status" value="1"/>
</dbReference>
<protein>
    <submittedName>
        <fullName evidence="14">ABC-type sulfate/molybdate transport systems ATPase subunit</fullName>
    </submittedName>
</protein>
<evidence type="ECO:0000256" key="8">
    <source>
        <dbReference type="ARBA" id="ARBA00023136"/>
    </source>
</evidence>
<gene>
    <name evidence="14" type="ORF">QE405_001778</name>
</gene>
<dbReference type="InterPro" id="IPR003593">
    <property type="entry name" value="AAA+_ATPase"/>
</dbReference>
<reference evidence="14" key="1">
    <citation type="submission" date="2023-07" db="EMBL/GenBank/DDBJ databases">
        <title>Functional and genomic diversity of the sorghum phyllosphere microbiome.</title>
        <authorList>
            <person name="Shade A."/>
        </authorList>
    </citation>
    <scope>NUCLEOTIDE SEQUENCE</scope>
    <source>
        <strain evidence="14">SORGH_AS_1067</strain>
    </source>
</reference>
<evidence type="ECO:0000256" key="11">
    <source>
        <dbReference type="SAM" id="Phobius"/>
    </source>
</evidence>
<dbReference type="PROSITE" id="PS51866">
    <property type="entry name" value="MOP"/>
    <property type="match status" value="1"/>
</dbReference>
<feature type="domain" description="ABC transporter" evidence="12">
    <location>
        <begin position="275"/>
        <end position="506"/>
    </location>
</feature>
<feature type="transmembrane region" description="Helical" evidence="11">
    <location>
        <begin position="66"/>
        <end position="88"/>
    </location>
</feature>
<keyword evidence="8 11" id="KW-0472">Membrane</keyword>
<dbReference type="AlphaFoldDB" id="A0AAJ1X1S6"/>
<dbReference type="Gene3D" id="3.40.50.300">
    <property type="entry name" value="P-loop containing nucleotide triphosphate hydrolases"/>
    <property type="match status" value="1"/>
</dbReference>
<dbReference type="SUPFAM" id="SSF50331">
    <property type="entry name" value="MOP-like"/>
    <property type="match status" value="1"/>
</dbReference>
<dbReference type="InterPro" id="IPR050093">
    <property type="entry name" value="ABC_SmlMolc_Importer"/>
</dbReference>
<keyword evidence="2" id="KW-0813">Transport</keyword>
<dbReference type="Gene3D" id="1.10.3720.10">
    <property type="entry name" value="MetI-like"/>
    <property type="match status" value="1"/>
</dbReference>
<dbReference type="InterPro" id="IPR000515">
    <property type="entry name" value="MetI-like"/>
</dbReference>
<dbReference type="Gene3D" id="2.40.50.100">
    <property type="match status" value="1"/>
</dbReference>
<feature type="region of interest" description="Disordered" evidence="10">
    <location>
        <begin position="238"/>
        <end position="273"/>
    </location>
</feature>
<feature type="transmembrane region" description="Helical" evidence="11">
    <location>
        <begin position="21"/>
        <end position="46"/>
    </location>
</feature>
<comment type="subcellular location">
    <subcellularLocation>
        <location evidence="1">Membrane</location>
        <topology evidence="1">Multi-pass membrane protein</topology>
    </subcellularLocation>
</comment>
<dbReference type="PANTHER" id="PTHR42781">
    <property type="entry name" value="SPERMIDINE/PUTRESCINE IMPORT ATP-BINDING PROTEIN POTA"/>
    <property type="match status" value="1"/>
</dbReference>